<feature type="region of interest" description="Disordered" evidence="3">
    <location>
        <begin position="1"/>
        <end position="60"/>
    </location>
</feature>
<dbReference type="EMBL" id="BLTE01000013">
    <property type="protein sequence ID" value="GFK94910.1"/>
    <property type="molecule type" value="Genomic_DNA"/>
</dbReference>
<sequence length="60" mass="5886">MAESASFFDDVEPADSLYRLPPDPLCDPVYAPPGAESAAAPEPGAAAQSGQAAPAGAAKA</sequence>
<dbReference type="InterPro" id="IPR001859">
    <property type="entry name" value="Ribosomal_P1/P2_euk"/>
</dbReference>
<keyword evidence="5" id="KW-1185">Reference proteome</keyword>
<reference evidence="4 5" key="1">
    <citation type="submission" date="2020-04" db="EMBL/GenBank/DDBJ databases">
        <authorList>
            <consortium name="Desulfovibrio sp. FSS-1 genome sequencing consortium"/>
            <person name="Shimoshige H."/>
            <person name="Kobayashi H."/>
            <person name="Maekawa T."/>
        </authorList>
    </citation>
    <scope>NUCLEOTIDE SEQUENCE [LARGE SCALE GENOMIC DNA]</scope>
    <source>
        <strain evidence="4 5">SIID29052-01</strain>
    </source>
</reference>
<name>A0A6V8LVD6_9BACT</name>
<reference evidence="4 5" key="2">
    <citation type="submission" date="2020-05" db="EMBL/GenBank/DDBJ databases">
        <title>Draft genome sequence of Desulfovibrio sp. strainFSS-1.</title>
        <authorList>
            <person name="Shimoshige H."/>
            <person name="Kobayashi H."/>
            <person name="Maekawa T."/>
        </authorList>
    </citation>
    <scope>NUCLEOTIDE SEQUENCE [LARGE SCALE GENOMIC DNA]</scope>
    <source>
        <strain evidence="4 5">SIID29052-01</strain>
    </source>
</reference>
<keyword evidence="2" id="KW-0687">Ribonucleoprotein</keyword>
<dbReference type="RefSeq" id="WP_173085461.1">
    <property type="nucleotide sequence ID" value="NZ_BLTE01000013.1"/>
</dbReference>
<proteinExistence type="predicted"/>
<feature type="compositionally biased region" description="Low complexity" evidence="3">
    <location>
        <begin position="32"/>
        <end position="60"/>
    </location>
</feature>
<dbReference type="Proteomes" id="UP000494245">
    <property type="component" value="Unassembled WGS sequence"/>
</dbReference>
<dbReference type="PRINTS" id="PR00456">
    <property type="entry name" value="RIBOSOMALP2"/>
</dbReference>
<evidence type="ECO:0000256" key="1">
    <source>
        <dbReference type="ARBA" id="ARBA00022980"/>
    </source>
</evidence>
<evidence type="ECO:0000313" key="4">
    <source>
        <dbReference type="EMBL" id="GFK94910.1"/>
    </source>
</evidence>
<organism evidence="4 5">
    <name type="scientific">Fundidesulfovibrio magnetotacticus</name>
    <dbReference type="NCBI Taxonomy" id="2730080"/>
    <lineage>
        <taxon>Bacteria</taxon>
        <taxon>Pseudomonadati</taxon>
        <taxon>Thermodesulfobacteriota</taxon>
        <taxon>Desulfovibrionia</taxon>
        <taxon>Desulfovibrionales</taxon>
        <taxon>Desulfovibrionaceae</taxon>
        <taxon>Fundidesulfovibrio</taxon>
    </lineage>
</organism>
<dbReference type="GO" id="GO:0005840">
    <property type="term" value="C:ribosome"/>
    <property type="evidence" value="ECO:0007669"/>
    <property type="project" value="UniProtKB-KW"/>
</dbReference>
<protein>
    <submittedName>
        <fullName evidence="4">Uncharacterized protein</fullName>
    </submittedName>
</protein>
<evidence type="ECO:0000256" key="2">
    <source>
        <dbReference type="ARBA" id="ARBA00023274"/>
    </source>
</evidence>
<evidence type="ECO:0000313" key="5">
    <source>
        <dbReference type="Proteomes" id="UP000494245"/>
    </source>
</evidence>
<accession>A0A6V8LVD6</accession>
<dbReference type="GO" id="GO:0006412">
    <property type="term" value="P:translation"/>
    <property type="evidence" value="ECO:0007669"/>
    <property type="project" value="InterPro"/>
</dbReference>
<dbReference type="GO" id="GO:1990904">
    <property type="term" value="C:ribonucleoprotein complex"/>
    <property type="evidence" value="ECO:0007669"/>
    <property type="project" value="UniProtKB-KW"/>
</dbReference>
<dbReference type="GO" id="GO:0003735">
    <property type="term" value="F:structural constituent of ribosome"/>
    <property type="evidence" value="ECO:0007669"/>
    <property type="project" value="InterPro"/>
</dbReference>
<keyword evidence="1" id="KW-0689">Ribosomal protein</keyword>
<comment type="caution">
    <text evidence="4">The sequence shown here is derived from an EMBL/GenBank/DDBJ whole genome shotgun (WGS) entry which is preliminary data.</text>
</comment>
<evidence type="ECO:0000256" key="3">
    <source>
        <dbReference type="SAM" id="MobiDB-lite"/>
    </source>
</evidence>
<gene>
    <name evidence="4" type="ORF">NNJEOMEG_02758</name>
</gene>
<dbReference type="AlphaFoldDB" id="A0A6V8LVD6"/>